<feature type="region of interest" description="Disordered" evidence="1">
    <location>
        <begin position="69"/>
        <end position="91"/>
    </location>
</feature>
<keyword evidence="3" id="KW-1185">Reference proteome</keyword>
<gene>
    <name evidence="2" type="ORF">WJX72_005768</name>
</gene>
<dbReference type="EMBL" id="JALJOR010000002">
    <property type="protein sequence ID" value="KAK9823824.1"/>
    <property type="molecule type" value="Genomic_DNA"/>
</dbReference>
<dbReference type="Proteomes" id="UP001489004">
    <property type="component" value="Unassembled WGS sequence"/>
</dbReference>
<evidence type="ECO:0000313" key="2">
    <source>
        <dbReference type="EMBL" id="KAK9823824.1"/>
    </source>
</evidence>
<evidence type="ECO:0000256" key="1">
    <source>
        <dbReference type="SAM" id="MobiDB-lite"/>
    </source>
</evidence>
<accession>A0AAW1QQM9</accession>
<evidence type="ECO:0000313" key="3">
    <source>
        <dbReference type="Proteomes" id="UP001489004"/>
    </source>
</evidence>
<proteinExistence type="predicted"/>
<protein>
    <submittedName>
        <fullName evidence="2">Uncharacterized protein</fullName>
    </submittedName>
</protein>
<dbReference type="AlphaFoldDB" id="A0AAW1QQM9"/>
<sequence>MIRLAGHSAPSPGLYKSRQVEEISCLCPCLPRPPLLLPKGAHWACQALGSRQSLLGRSAVRAFTARACLQPKPPRQGPSKRQGALAAAKVNPSQVIHSMPLARKAANG</sequence>
<comment type="caution">
    <text evidence="2">The sequence shown here is derived from an EMBL/GenBank/DDBJ whole genome shotgun (WGS) entry which is preliminary data.</text>
</comment>
<name>A0AAW1QQM9_9CHLO</name>
<organism evidence="2 3">
    <name type="scientific">[Myrmecia] bisecta</name>
    <dbReference type="NCBI Taxonomy" id="41462"/>
    <lineage>
        <taxon>Eukaryota</taxon>
        <taxon>Viridiplantae</taxon>
        <taxon>Chlorophyta</taxon>
        <taxon>core chlorophytes</taxon>
        <taxon>Trebouxiophyceae</taxon>
        <taxon>Trebouxiales</taxon>
        <taxon>Trebouxiaceae</taxon>
        <taxon>Myrmecia</taxon>
    </lineage>
</organism>
<reference evidence="2 3" key="1">
    <citation type="journal article" date="2024" name="Nat. Commun.">
        <title>Phylogenomics reveals the evolutionary origins of lichenization in chlorophyte algae.</title>
        <authorList>
            <person name="Puginier C."/>
            <person name="Libourel C."/>
            <person name="Otte J."/>
            <person name="Skaloud P."/>
            <person name="Haon M."/>
            <person name="Grisel S."/>
            <person name="Petersen M."/>
            <person name="Berrin J.G."/>
            <person name="Delaux P.M."/>
            <person name="Dal Grande F."/>
            <person name="Keller J."/>
        </authorList>
    </citation>
    <scope>NUCLEOTIDE SEQUENCE [LARGE SCALE GENOMIC DNA]</scope>
    <source>
        <strain evidence="2 3">SAG 2043</strain>
    </source>
</reference>